<dbReference type="RefSeq" id="WP_091040613.1">
    <property type="nucleotide sequence ID" value="NZ_FNAD01000027.1"/>
</dbReference>
<name>A0A1G7DQ03_9ACTN</name>
<dbReference type="AlphaFoldDB" id="A0A1G7DQ03"/>
<organism evidence="2 3">
    <name type="scientific">Glycomyces harbinensis</name>
    <dbReference type="NCBI Taxonomy" id="58114"/>
    <lineage>
        <taxon>Bacteria</taxon>
        <taxon>Bacillati</taxon>
        <taxon>Actinomycetota</taxon>
        <taxon>Actinomycetes</taxon>
        <taxon>Glycomycetales</taxon>
        <taxon>Glycomycetaceae</taxon>
        <taxon>Glycomyces</taxon>
    </lineage>
</organism>
<reference evidence="3" key="1">
    <citation type="submission" date="2016-10" db="EMBL/GenBank/DDBJ databases">
        <authorList>
            <person name="Varghese N."/>
            <person name="Submissions S."/>
        </authorList>
    </citation>
    <scope>NUCLEOTIDE SEQUENCE [LARGE SCALE GENOMIC DNA]</scope>
    <source>
        <strain evidence="3">CGMCC 4.3516</strain>
    </source>
</reference>
<dbReference type="EMBL" id="FNAD01000027">
    <property type="protein sequence ID" value="SDE53250.1"/>
    <property type="molecule type" value="Genomic_DNA"/>
</dbReference>
<feature type="chain" id="PRO_5039015487" evidence="1">
    <location>
        <begin position="22"/>
        <end position="395"/>
    </location>
</feature>
<proteinExistence type="predicted"/>
<evidence type="ECO:0000313" key="2">
    <source>
        <dbReference type="EMBL" id="SDE53250.1"/>
    </source>
</evidence>
<evidence type="ECO:0000256" key="1">
    <source>
        <dbReference type="SAM" id="SignalP"/>
    </source>
</evidence>
<evidence type="ECO:0000313" key="3">
    <source>
        <dbReference type="Proteomes" id="UP000198949"/>
    </source>
</evidence>
<feature type="signal peptide" evidence="1">
    <location>
        <begin position="1"/>
        <end position="21"/>
    </location>
</feature>
<gene>
    <name evidence="2" type="ORF">SAMN05216270_12710</name>
</gene>
<sequence length="395" mass="41542">MRSRRLAPLLAILAATACATACTGGAEPAPEATPTTDAAMDMEQLDQLWTDVAATRAELGLAEAQLVIECLEAEGFTVHDISSLSSTWSSASPVPSEILADLGDSTGLPDTAEAETRALGQWLSFADAYGDEDGIAINEAERAETEGEETAPAVDLSPLEPAGEGWEELPAVDQMAWEIAYRGTDWAATSKAASVLTADEWAEAGLPDGEWVAAETMTEPPQGCQGSVLTELHGEPRLSDDGITESQWIWGPTLEIDPALFAPIQVAAVPEADGFLTCLAGAGYPDWTFSESGGLDIHDLWRAQYLPEAAQATEDGGTEYSYSDITDADRERYEAVKADEFAAAAAIAECDVASGYSEAANAQYAQSLATVFGNSASAQQTYLAEIEDALANIGT</sequence>
<accession>A0A1G7DQ03</accession>
<keyword evidence="3" id="KW-1185">Reference proteome</keyword>
<keyword evidence="1" id="KW-0732">Signal</keyword>
<dbReference type="PROSITE" id="PS51257">
    <property type="entry name" value="PROKAR_LIPOPROTEIN"/>
    <property type="match status" value="1"/>
</dbReference>
<dbReference type="STRING" id="58114.SAMN05216270_12710"/>
<dbReference type="Proteomes" id="UP000198949">
    <property type="component" value="Unassembled WGS sequence"/>
</dbReference>
<protein>
    <submittedName>
        <fullName evidence="2">Uncharacterized protein</fullName>
    </submittedName>
</protein>